<evidence type="ECO:0000313" key="3">
    <source>
        <dbReference type="EMBL" id="BAD30116.1"/>
    </source>
</evidence>
<dbReference type="Proteomes" id="UP000000763">
    <property type="component" value="Chromosome 7"/>
</dbReference>
<reference evidence="4" key="3">
    <citation type="journal article" date="2005" name="Nature">
        <title>The map-based sequence of the rice genome.</title>
        <authorList>
            <consortium name="International rice genome sequencing project (IRGSP)"/>
            <person name="Matsumoto T."/>
            <person name="Wu J."/>
            <person name="Kanamori H."/>
            <person name="Katayose Y."/>
            <person name="Fujisawa M."/>
            <person name="Namiki N."/>
            <person name="Mizuno H."/>
            <person name="Yamamoto K."/>
            <person name="Antonio B.A."/>
            <person name="Baba T."/>
            <person name="Sakata K."/>
            <person name="Nagamura Y."/>
            <person name="Aoki H."/>
            <person name="Arikawa K."/>
            <person name="Arita K."/>
            <person name="Bito T."/>
            <person name="Chiden Y."/>
            <person name="Fujitsuka N."/>
            <person name="Fukunaka R."/>
            <person name="Hamada M."/>
            <person name="Harada C."/>
            <person name="Hayashi A."/>
            <person name="Hijishita S."/>
            <person name="Honda M."/>
            <person name="Hosokawa S."/>
            <person name="Ichikawa Y."/>
            <person name="Idonuma A."/>
            <person name="Iijima M."/>
            <person name="Ikeda M."/>
            <person name="Ikeno M."/>
            <person name="Ito K."/>
            <person name="Ito S."/>
            <person name="Ito T."/>
            <person name="Ito Y."/>
            <person name="Ito Y."/>
            <person name="Iwabuchi A."/>
            <person name="Kamiya K."/>
            <person name="Karasawa W."/>
            <person name="Kurita K."/>
            <person name="Katagiri S."/>
            <person name="Kikuta A."/>
            <person name="Kobayashi H."/>
            <person name="Kobayashi N."/>
            <person name="Machita K."/>
            <person name="Maehara T."/>
            <person name="Masukawa M."/>
            <person name="Mizubayashi T."/>
            <person name="Mukai Y."/>
            <person name="Nagasaki H."/>
            <person name="Nagata Y."/>
            <person name="Naito S."/>
            <person name="Nakashima M."/>
            <person name="Nakama Y."/>
            <person name="Nakamichi Y."/>
            <person name="Nakamura M."/>
            <person name="Meguro A."/>
            <person name="Negishi M."/>
            <person name="Ohta I."/>
            <person name="Ohta T."/>
            <person name="Okamoto M."/>
            <person name="Ono N."/>
            <person name="Saji S."/>
            <person name="Sakaguchi M."/>
            <person name="Sakai K."/>
            <person name="Shibata M."/>
            <person name="Shimokawa T."/>
            <person name="Song J."/>
            <person name="Takazaki Y."/>
            <person name="Terasawa K."/>
            <person name="Tsugane M."/>
            <person name="Tsuji K."/>
            <person name="Ueda S."/>
            <person name="Waki K."/>
            <person name="Yamagata H."/>
            <person name="Yamamoto M."/>
            <person name="Yamamoto S."/>
            <person name="Yamane H."/>
            <person name="Yoshiki S."/>
            <person name="Yoshihara R."/>
            <person name="Yukawa K."/>
            <person name="Zhong H."/>
            <person name="Yano M."/>
            <person name="Yuan Q."/>
            <person name="Ouyang S."/>
            <person name="Liu J."/>
            <person name="Jones K.M."/>
            <person name="Gansberger K."/>
            <person name="Moffat K."/>
            <person name="Hill J."/>
            <person name="Bera J."/>
            <person name="Fadrosh D."/>
            <person name="Jin S."/>
            <person name="Johri S."/>
            <person name="Kim M."/>
            <person name="Overton L."/>
            <person name="Reardon M."/>
            <person name="Tsitrin T."/>
            <person name="Vuong H."/>
            <person name="Weaver B."/>
            <person name="Ciecko A."/>
            <person name="Tallon L."/>
            <person name="Jackson J."/>
            <person name="Pai G."/>
            <person name="Aken S.V."/>
            <person name="Utterback T."/>
            <person name="Reidmuller S."/>
            <person name="Feldblyum T."/>
            <person name="Hsiao J."/>
            <person name="Zismann V."/>
            <person name="Iobst S."/>
            <person name="de Vazeille A.R."/>
            <person name="Buell C.R."/>
            <person name="Ying K."/>
            <person name="Li Y."/>
            <person name="Lu T."/>
            <person name="Huang Y."/>
            <person name="Zhao Q."/>
            <person name="Feng Q."/>
            <person name="Zhang L."/>
            <person name="Zhu J."/>
            <person name="Weng Q."/>
            <person name="Mu J."/>
            <person name="Lu Y."/>
            <person name="Fan D."/>
            <person name="Liu Y."/>
            <person name="Guan J."/>
            <person name="Zhang Y."/>
            <person name="Yu S."/>
            <person name="Liu X."/>
            <person name="Zhang Y."/>
            <person name="Hong G."/>
            <person name="Han B."/>
            <person name="Choisne N."/>
            <person name="Demange N."/>
            <person name="Orjeda G."/>
            <person name="Samain S."/>
            <person name="Cattolico L."/>
            <person name="Pelletier E."/>
            <person name="Couloux A."/>
            <person name="Segurens B."/>
            <person name="Wincker P."/>
            <person name="D'Hont A."/>
            <person name="Scarpelli C."/>
            <person name="Weissenbach J."/>
            <person name="Salanoubat M."/>
            <person name="Quetier F."/>
            <person name="Yu Y."/>
            <person name="Kim H.R."/>
            <person name="Rambo T."/>
            <person name="Currie J."/>
            <person name="Collura K."/>
            <person name="Luo M."/>
            <person name="Yang T."/>
            <person name="Ammiraju J.S.S."/>
            <person name="Engler F."/>
            <person name="Soderlund C."/>
            <person name="Wing R.A."/>
            <person name="Palmer L.E."/>
            <person name="de la Bastide M."/>
            <person name="Spiegel L."/>
            <person name="Nascimento L."/>
            <person name="Zutavern T."/>
            <person name="O'Shaughnessy A."/>
            <person name="Dike S."/>
            <person name="Dedhia N."/>
            <person name="Preston R."/>
            <person name="Balija V."/>
            <person name="McCombie W.R."/>
            <person name="Chow T."/>
            <person name="Chen H."/>
            <person name="Chung M."/>
            <person name="Chen C."/>
            <person name="Shaw J."/>
            <person name="Wu H."/>
            <person name="Hsiao K."/>
            <person name="Chao Y."/>
            <person name="Chu M."/>
            <person name="Cheng C."/>
            <person name="Hour A."/>
            <person name="Lee P."/>
            <person name="Lin S."/>
            <person name="Lin Y."/>
            <person name="Liou J."/>
            <person name="Liu S."/>
            <person name="Hsing Y."/>
            <person name="Raghuvanshi S."/>
            <person name="Mohanty A."/>
            <person name="Bharti A.K."/>
            <person name="Gaur A."/>
            <person name="Gupta V."/>
            <person name="Kumar D."/>
            <person name="Ravi V."/>
            <person name="Vij S."/>
            <person name="Kapur A."/>
            <person name="Khurana P."/>
            <person name="Khurana P."/>
            <person name="Khurana J.P."/>
            <person name="Tyagi A.K."/>
            <person name="Gaikwad K."/>
            <person name="Singh A."/>
            <person name="Dalal V."/>
            <person name="Srivastava S."/>
            <person name="Dixit A."/>
            <person name="Pal A.K."/>
            <person name="Ghazi I.A."/>
            <person name="Yadav M."/>
            <person name="Pandit A."/>
            <person name="Bhargava A."/>
            <person name="Sureshbabu K."/>
            <person name="Batra K."/>
            <person name="Sharma T.R."/>
            <person name="Mohapatra T."/>
            <person name="Singh N.K."/>
            <person name="Messing J."/>
            <person name="Nelson A.B."/>
            <person name="Fuks G."/>
            <person name="Kavchok S."/>
            <person name="Keizer G."/>
            <person name="Linton E."/>
            <person name="Llaca V."/>
            <person name="Song R."/>
            <person name="Tanyolac B."/>
            <person name="Young S."/>
            <person name="Ho-Il K."/>
            <person name="Hahn J.H."/>
            <person name="Sangsakoo G."/>
            <person name="Vanavichit A."/>
            <person name="de Mattos Luiz.A.T."/>
            <person name="Zimmer P.D."/>
            <person name="Malone G."/>
            <person name="Dellagostin O."/>
            <person name="de Oliveira A.C."/>
            <person name="Bevan M."/>
            <person name="Bancroft I."/>
            <person name="Minx P."/>
            <person name="Cordum H."/>
            <person name="Wilson R."/>
            <person name="Cheng Z."/>
            <person name="Jin W."/>
            <person name="Jiang J."/>
            <person name="Leong S.A."/>
            <person name="Iwama H."/>
            <person name="Gojobori T."/>
            <person name="Itoh T."/>
            <person name="Niimura Y."/>
            <person name="Fujii Y."/>
            <person name="Habara T."/>
            <person name="Sakai H."/>
            <person name="Sato Y."/>
            <person name="Wilson G."/>
            <person name="Kumar K."/>
            <person name="McCouch S."/>
            <person name="Juretic N."/>
            <person name="Hoen D."/>
            <person name="Wright S."/>
            <person name="Bruskiewich R."/>
            <person name="Bureau T."/>
            <person name="Miyao A."/>
            <person name="Hirochika H."/>
            <person name="Nishikawa T."/>
            <person name="Kadowaki K."/>
            <person name="Sugiura M."/>
            <person name="Burr B."/>
            <person name="Sasaki T."/>
        </authorList>
    </citation>
    <scope>NUCLEOTIDE SEQUENCE [LARGE SCALE GENOMIC DNA]</scope>
    <source>
        <strain evidence="4">cv. Nipponbare</strain>
    </source>
</reference>
<reference evidence="3" key="1">
    <citation type="submission" date="2001-06" db="EMBL/GenBank/DDBJ databases">
        <title>Oryza sativa nipponbare(GA3) genomic DNA, chromosome 7, BAC clone:OJ1008_E09.</title>
        <authorList>
            <person name="Sasaki T."/>
            <person name="Matsumoto T."/>
            <person name="Yamamoto K."/>
        </authorList>
    </citation>
    <scope>NUCLEOTIDE SEQUENCE</scope>
</reference>
<feature type="compositionally biased region" description="Pro residues" evidence="1">
    <location>
        <begin position="48"/>
        <end position="64"/>
    </location>
</feature>
<dbReference type="AlphaFoldDB" id="Q7XHK8"/>
<feature type="region of interest" description="Disordered" evidence="1">
    <location>
        <begin position="1"/>
        <end position="30"/>
    </location>
</feature>
<reference evidence="2" key="2">
    <citation type="submission" date="2002-09" db="EMBL/GenBank/DDBJ databases">
        <title>Oryza sativa nipponbare(GA3) genomic DNA, chromosome 7, PAC clone:P0458H05.</title>
        <authorList>
            <person name="Sasaki T."/>
            <person name="Matsumoto T."/>
            <person name="Katayose Y."/>
        </authorList>
    </citation>
    <scope>NUCLEOTIDE SEQUENCE</scope>
</reference>
<proteinExistence type="predicted"/>
<sequence>MGRRPILSFPSPSSLLGRPQAEAQPGRPAALLSEVADRWGPPVGSFPHLPPLSLAPPRPQPPPRPRLRLLRATSTTPARSPPGRAVATVGFAWPRSTPSTPPSSRFVAGALVPSHSVPRRRFKLRAVAFGRRRRLPCRRTPPSSAACRRR</sequence>
<name>Q7XHK8_ORYSJ</name>
<evidence type="ECO:0000313" key="2">
    <source>
        <dbReference type="EMBL" id="BAC80128.1"/>
    </source>
</evidence>
<protein>
    <submittedName>
        <fullName evidence="2">Uncharacterized protein</fullName>
    </submittedName>
</protein>
<accession>Q7XHK8</accession>
<feature type="compositionally biased region" description="Low complexity" evidence="1">
    <location>
        <begin position="1"/>
        <end position="19"/>
    </location>
</feature>
<organism evidence="2 4">
    <name type="scientific">Oryza sativa subsp. japonica</name>
    <name type="common">Rice</name>
    <dbReference type="NCBI Taxonomy" id="39947"/>
    <lineage>
        <taxon>Eukaryota</taxon>
        <taxon>Viridiplantae</taxon>
        <taxon>Streptophyta</taxon>
        <taxon>Embryophyta</taxon>
        <taxon>Tracheophyta</taxon>
        <taxon>Spermatophyta</taxon>
        <taxon>Magnoliopsida</taxon>
        <taxon>Liliopsida</taxon>
        <taxon>Poales</taxon>
        <taxon>Poaceae</taxon>
        <taxon>BOP clade</taxon>
        <taxon>Oryzoideae</taxon>
        <taxon>Oryzeae</taxon>
        <taxon>Oryzinae</taxon>
        <taxon>Oryza</taxon>
        <taxon>Oryza sativa</taxon>
    </lineage>
</organism>
<gene>
    <name evidence="2" type="primary">P0458H05.120</name>
    <name evidence="3" type="synonym">OJ1008_E09.103</name>
</gene>
<reference evidence="4" key="4">
    <citation type="journal article" date="2008" name="Nucleic Acids Res.">
        <title>The rice annotation project database (RAP-DB): 2008 update.</title>
        <authorList>
            <consortium name="The rice annotation project (RAP)"/>
        </authorList>
    </citation>
    <scope>GENOME REANNOTATION</scope>
    <source>
        <strain evidence="4">cv. Nipponbare</strain>
    </source>
</reference>
<feature type="region of interest" description="Disordered" evidence="1">
    <location>
        <begin position="42"/>
        <end position="85"/>
    </location>
</feature>
<dbReference type="EMBL" id="AP003736">
    <property type="protein sequence ID" value="BAD30116.1"/>
    <property type="molecule type" value="Genomic_DNA"/>
</dbReference>
<dbReference type="EMBL" id="AP005786">
    <property type="protein sequence ID" value="BAC80128.1"/>
    <property type="molecule type" value="Genomic_DNA"/>
</dbReference>
<evidence type="ECO:0000313" key="4">
    <source>
        <dbReference type="Proteomes" id="UP000000763"/>
    </source>
</evidence>
<evidence type="ECO:0000256" key="1">
    <source>
        <dbReference type="SAM" id="MobiDB-lite"/>
    </source>
</evidence>